<name>A0A6J5SXE4_9CAUD</name>
<gene>
    <name evidence="1" type="ORF">UFOVP1624_25</name>
</gene>
<sequence>MTIDIHCAGGCGTVLGSVELENEEDFKGDAYYQNYCDDCVKPNTEPVEEGIVEAPIVEEAPIDEQPIIE</sequence>
<accession>A0A6J5SXE4</accession>
<proteinExistence type="predicted"/>
<evidence type="ECO:0000313" key="1">
    <source>
        <dbReference type="EMBL" id="CAB4219939.1"/>
    </source>
</evidence>
<protein>
    <submittedName>
        <fullName evidence="1">Uncharacterized protein</fullName>
    </submittedName>
</protein>
<dbReference type="EMBL" id="LR797499">
    <property type="protein sequence ID" value="CAB4219939.1"/>
    <property type="molecule type" value="Genomic_DNA"/>
</dbReference>
<reference evidence="1" key="1">
    <citation type="submission" date="2020-05" db="EMBL/GenBank/DDBJ databases">
        <authorList>
            <person name="Chiriac C."/>
            <person name="Salcher M."/>
            <person name="Ghai R."/>
            <person name="Kavagutti S V."/>
        </authorList>
    </citation>
    <scope>NUCLEOTIDE SEQUENCE</scope>
</reference>
<organism evidence="1">
    <name type="scientific">uncultured Caudovirales phage</name>
    <dbReference type="NCBI Taxonomy" id="2100421"/>
    <lineage>
        <taxon>Viruses</taxon>
        <taxon>Duplodnaviria</taxon>
        <taxon>Heunggongvirae</taxon>
        <taxon>Uroviricota</taxon>
        <taxon>Caudoviricetes</taxon>
        <taxon>Peduoviridae</taxon>
        <taxon>Maltschvirus</taxon>
        <taxon>Maltschvirus maltsch</taxon>
    </lineage>
</organism>